<name>A0AAV1WPI4_LUPLU</name>
<protein>
    <submittedName>
        <fullName evidence="2">Uncharacterized protein</fullName>
    </submittedName>
</protein>
<organism evidence="2 3">
    <name type="scientific">Lupinus luteus</name>
    <name type="common">European yellow lupine</name>
    <dbReference type="NCBI Taxonomy" id="3873"/>
    <lineage>
        <taxon>Eukaryota</taxon>
        <taxon>Viridiplantae</taxon>
        <taxon>Streptophyta</taxon>
        <taxon>Embryophyta</taxon>
        <taxon>Tracheophyta</taxon>
        <taxon>Spermatophyta</taxon>
        <taxon>Magnoliopsida</taxon>
        <taxon>eudicotyledons</taxon>
        <taxon>Gunneridae</taxon>
        <taxon>Pentapetalae</taxon>
        <taxon>rosids</taxon>
        <taxon>fabids</taxon>
        <taxon>Fabales</taxon>
        <taxon>Fabaceae</taxon>
        <taxon>Papilionoideae</taxon>
        <taxon>50 kb inversion clade</taxon>
        <taxon>genistoids sensu lato</taxon>
        <taxon>core genistoids</taxon>
        <taxon>Genisteae</taxon>
        <taxon>Lupinus</taxon>
    </lineage>
</organism>
<accession>A0AAV1WPI4</accession>
<evidence type="ECO:0000256" key="1">
    <source>
        <dbReference type="SAM" id="MobiDB-lite"/>
    </source>
</evidence>
<keyword evidence="3" id="KW-1185">Reference proteome</keyword>
<sequence length="108" mass="12258">MDLLLSSTGGSYDAQCIDNVGDTNEEYLDNCIDEQVGQAKQASLNSQYEWEQRQHFRQQTRGYGNIYEQGGSSHASGSDFSRPQDIDFNLRSTDVDLVRSRSTKKRIE</sequence>
<feature type="region of interest" description="Disordered" evidence="1">
    <location>
        <begin position="61"/>
        <end position="86"/>
    </location>
</feature>
<gene>
    <name evidence="2" type="ORF">LLUT_LOCUS12009</name>
</gene>
<proteinExistence type="predicted"/>
<evidence type="ECO:0000313" key="2">
    <source>
        <dbReference type="EMBL" id="CAL0310949.1"/>
    </source>
</evidence>
<reference evidence="2 3" key="1">
    <citation type="submission" date="2024-03" db="EMBL/GenBank/DDBJ databases">
        <authorList>
            <person name="Martinez-Hernandez J."/>
        </authorList>
    </citation>
    <scope>NUCLEOTIDE SEQUENCE [LARGE SCALE GENOMIC DNA]</scope>
</reference>
<evidence type="ECO:0000313" key="3">
    <source>
        <dbReference type="Proteomes" id="UP001497480"/>
    </source>
</evidence>
<comment type="caution">
    <text evidence="2">The sequence shown here is derived from an EMBL/GenBank/DDBJ whole genome shotgun (WGS) entry which is preliminary data.</text>
</comment>
<feature type="compositionally biased region" description="Polar residues" evidence="1">
    <location>
        <begin position="70"/>
        <end position="81"/>
    </location>
</feature>
<dbReference type="Proteomes" id="UP001497480">
    <property type="component" value="Unassembled WGS sequence"/>
</dbReference>
<dbReference type="AlphaFoldDB" id="A0AAV1WPI4"/>
<dbReference type="EMBL" id="CAXHTB010000008">
    <property type="protein sequence ID" value="CAL0310949.1"/>
    <property type="molecule type" value="Genomic_DNA"/>
</dbReference>